<dbReference type="RefSeq" id="WP_015395960.1">
    <property type="nucleotide sequence ID" value="NC_020292.1"/>
</dbReference>
<dbReference type="InterPro" id="IPR009665">
    <property type="entry name" value="YyaC"/>
</dbReference>
<dbReference type="EMBL" id="CP004122">
    <property type="protein sequence ID" value="AGF59653.1"/>
    <property type="molecule type" value="Genomic_DNA"/>
</dbReference>
<sequence length="159" mass="17681">MTIRKLDENSAEVLAEICINPKRKIFLCIGTPEHVWDSYGPMVGSLLAEKDILCFGTMNDRVDSYNVESIEEKIRNEYKDALIIAIDSAVTRSEAKTGKLAIIRDGVKPGEAFTKNLRKVGDYSILFGVNSEDINNKLIALPFSAALETYNVIITSMFS</sequence>
<keyword evidence="2" id="KW-1185">Reference proteome</keyword>
<name>M1MU82_9CLOT</name>
<keyword evidence="1" id="KW-0614">Plasmid</keyword>
<dbReference type="AlphaFoldDB" id="M1MU82"/>
<proteinExistence type="predicted"/>
<accession>M1MU82</accession>
<dbReference type="PATRIC" id="fig|931276.5.peg.5978"/>
<gene>
    <name evidence="1" type="ORF">Cspa_135p00930</name>
</gene>
<dbReference type="Pfam" id="PF06866">
    <property type="entry name" value="DUF1256"/>
    <property type="match status" value="1"/>
</dbReference>
<evidence type="ECO:0000313" key="1">
    <source>
        <dbReference type="EMBL" id="AGF59653.1"/>
    </source>
</evidence>
<dbReference type="KEGG" id="csr:Cspa_135p00930"/>
<geneLocation type="plasmid" evidence="1 2">
    <name>Csp_135p</name>
</geneLocation>
<organism evidence="1 2">
    <name type="scientific">Clostridium saccharoperbutylacetonicum N1-4(HMT)</name>
    <dbReference type="NCBI Taxonomy" id="931276"/>
    <lineage>
        <taxon>Bacteria</taxon>
        <taxon>Bacillati</taxon>
        <taxon>Bacillota</taxon>
        <taxon>Clostridia</taxon>
        <taxon>Eubacteriales</taxon>
        <taxon>Clostridiaceae</taxon>
        <taxon>Clostridium</taxon>
    </lineage>
</organism>
<dbReference type="HOGENOM" id="CLU_1657799_0_0_9"/>
<protein>
    <recommendedName>
        <fullName evidence="3">Sporulation protein YyaC</fullName>
    </recommendedName>
</protein>
<evidence type="ECO:0008006" key="3">
    <source>
        <dbReference type="Google" id="ProtNLM"/>
    </source>
</evidence>
<reference evidence="1 2" key="1">
    <citation type="submission" date="2013-02" db="EMBL/GenBank/DDBJ databases">
        <title>Genome sequence of Clostridium saccharoperbutylacetonicum N1-4(HMT).</title>
        <authorList>
            <person name="Poehlein A."/>
            <person name="Daniel R."/>
        </authorList>
    </citation>
    <scope>NUCLEOTIDE SEQUENCE [LARGE SCALE GENOMIC DNA]</scope>
    <source>
        <strain evidence="2">N1-4(HMT)</strain>
        <plasmid evidence="2">Plasmid Csp_135p</plasmid>
    </source>
</reference>
<dbReference type="InterPro" id="IPR023430">
    <property type="entry name" value="Pept_HybD-like_dom_sf"/>
</dbReference>
<dbReference type="Proteomes" id="UP000011728">
    <property type="component" value="Plasmid Csp_135p"/>
</dbReference>
<dbReference type="SUPFAM" id="SSF53163">
    <property type="entry name" value="HybD-like"/>
    <property type="match status" value="1"/>
</dbReference>
<evidence type="ECO:0000313" key="2">
    <source>
        <dbReference type="Proteomes" id="UP000011728"/>
    </source>
</evidence>